<dbReference type="PANTHER" id="PTHR43335">
    <property type="entry name" value="ABC TRANSPORTER, ATP-BINDING PROTEIN"/>
    <property type="match status" value="1"/>
</dbReference>
<dbReference type="PROSITE" id="PS50893">
    <property type="entry name" value="ABC_TRANSPORTER_2"/>
    <property type="match status" value="1"/>
</dbReference>
<evidence type="ECO:0000256" key="1">
    <source>
        <dbReference type="ARBA" id="ARBA00005417"/>
    </source>
</evidence>
<dbReference type="InterPro" id="IPR003593">
    <property type="entry name" value="AAA+_ATPase"/>
</dbReference>
<evidence type="ECO:0000256" key="3">
    <source>
        <dbReference type="ARBA" id="ARBA00022741"/>
    </source>
</evidence>
<protein>
    <submittedName>
        <fullName evidence="6">ABC transporter ATPase</fullName>
    </submittedName>
</protein>
<dbReference type="RefSeq" id="WP_066402183.1">
    <property type="nucleotide sequence ID" value="NZ_CP011390.1"/>
</dbReference>
<dbReference type="PROSITE" id="PS00211">
    <property type="entry name" value="ABC_TRANSPORTER_1"/>
    <property type="match status" value="1"/>
</dbReference>
<reference evidence="6 7" key="2">
    <citation type="journal article" date="2016" name="Int. J. Syst. Evol. Microbiol.">
        <title>Flavisolibacter tropicus sp. nov., isolated from tropical soil.</title>
        <authorList>
            <person name="Lee J.J."/>
            <person name="Kang M.S."/>
            <person name="Kim G.S."/>
            <person name="Lee C.S."/>
            <person name="Lim S."/>
            <person name="Lee J."/>
            <person name="Roh S.H."/>
            <person name="Kang H."/>
            <person name="Ha J.M."/>
            <person name="Bae S."/>
            <person name="Jung H.Y."/>
            <person name="Kim M.K."/>
        </authorList>
    </citation>
    <scope>NUCLEOTIDE SEQUENCE [LARGE SCALE GENOMIC DNA]</scope>
    <source>
        <strain evidence="6 7">LCS9</strain>
    </source>
</reference>
<dbReference type="STRING" id="1492898.SY85_05310"/>
<feature type="domain" description="ABC transporter" evidence="5">
    <location>
        <begin position="7"/>
        <end position="235"/>
    </location>
</feature>
<keyword evidence="3" id="KW-0547">Nucleotide-binding</keyword>
<organism evidence="6 7">
    <name type="scientific">Flavisolibacter tropicus</name>
    <dbReference type="NCBI Taxonomy" id="1492898"/>
    <lineage>
        <taxon>Bacteria</taxon>
        <taxon>Pseudomonadati</taxon>
        <taxon>Bacteroidota</taxon>
        <taxon>Chitinophagia</taxon>
        <taxon>Chitinophagales</taxon>
        <taxon>Chitinophagaceae</taxon>
        <taxon>Flavisolibacter</taxon>
    </lineage>
</organism>
<dbReference type="AlphaFoldDB" id="A0A172TSJ1"/>
<accession>A0A172TSJ1</accession>
<dbReference type="SUPFAM" id="SSF52540">
    <property type="entry name" value="P-loop containing nucleoside triphosphate hydrolases"/>
    <property type="match status" value="1"/>
</dbReference>
<dbReference type="GO" id="GO:0005524">
    <property type="term" value="F:ATP binding"/>
    <property type="evidence" value="ECO:0007669"/>
    <property type="project" value="UniProtKB-KW"/>
</dbReference>
<proteinExistence type="inferred from homology"/>
<dbReference type="PATRIC" id="fig|1492898.3.peg.1155"/>
<evidence type="ECO:0000256" key="2">
    <source>
        <dbReference type="ARBA" id="ARBA00022448"/>
    </source>
</evidence>
<name>A0A172TSJ1_9BACT</name>
<gene>
    <name evidence="6" type="ORF">SY85_05310</name>
</gene>
<dbReference type="SMART" id="SM00382">
    <property type="entry name" value="AAA"/>
    <property type="match status" value="1"/>
</dbReference>
<dbReference type="EMBL" id="CP011390">
    <property type="protein sequence ID" value="ANE50000.1"/>
    <property type="molecule type" value="Genomic_DNA"/>
</dbReference>
<dbReference type="Gene3D" id="3.40.50.300">
    <property type="entry name" value="P-loop containing nucleotide triphosphate hydrolases"/>
    <property type="match status" value="1"/>
</dbReference>
<evidence type="ECO:0000256" key="4">
    <source>
        <dbReference type="ARBA" id="ARBA00022840"/>
    </source>
</evidence>
<comment type="similarity">
    <text evidence="1">Belongs to the ABC transporter superfamily.</text>
</comment>
<evidence type="ECO:0000313" key="6">
    <source>
        <dbReference type="EMBL" id="ANE50000.1"/>
    </source>
</evidence>
<dbReference type="PANTHER" id="PTHR43335:SF4">
    <property type="entry name" value="ABC TRANSPORTER, ATP-BINDING PROTEIN"/>
    <property type="match status" value="1"/>
</dbReference>
<evidence type="ECO:0000259" key="5">
    <source>
        <dbReference type="PROSITE" id="PS50893"/>
    </source>
</evidence>
<dbReference type="Pfam" id="PF00005">
    <property type="entry name" value="ABC_tran"/>
    <property type="match status" value="1"/>
</dbReference>
<reference evidence="7" key="1">
    <citation type="submission" date="2015-01" db="EMBL/GenBank/DDBJ databases">
        <title>Flavisolibacter sp./LCS9/ whole genome sequencing.</title>
        <authorList>
            <person name="Kim M.K."/>
            <person name="Srinivasan S."/>
            <person name="Lee J.-J."/>
        </authorList>
    </citation>
    <scope>NUCLEOTIDE SEQUENCE [LARGE SCALE GENOMIC DNA]</scope>
    <source>
        <strain evidence="7">LCS9</strain>
    </source>
</reference>
<sequence>MSESPLLKATSLTYRYEKDVATLTDINLTIEKGCIYGFLGPNGAGKTTTLSLLLGLLEVQEGHIEIFGKPLTSDRVSILKKIGSLIESPSLYGHLTAKENLEVYREVYGASKARIAEVLNIVGLEDTGKKTVKKFSLGMKQRLAIALALLPNPELLILDEPANGLDPAGIIELRKLIKTLNKTHGMTVIISSHLLGEVEKIVSHVGIIFKGKIIFQGPLSALHSFQQKASRVFIKTSDNETTFRLLQEYQPEKEGEAVSVPFENINQVAEINRKLTSHNLDVYLLYPKKSDLEQLFIDLTTAP</sequence>
<dbReference type="KEGG" id="fla:SY85_05310"/>
<dbReference type="GO" id="GO:0016887">
    <property type="term" value="F:ATP hydrolysis activity"/>
    <property type="evidence" value="ECO:0007669"/>
    <property type="project" value="InterPro"/>
</dbReference>
<keyword evidence="7" id="KW-1185">Reference proteome</keyword>
<dbReference type="Proteomes" id="UP000077177">
    <property type="component" value="Chromosome"/>
</dbReference>
<dbReference type="InterPro" id="IPR003439">
    <property type="entry name" value="ABC_transporter-like_ATP-bd"/>
</dbReference>
<dbReference type="InterPro" id="IPR017871">
    <property type="entry name" value="ABC_transporter-like_CS"/>
</dbReference>
<keyword evidence="4" id="KW-0067">ATP-binding</keyword>
<keyword evidence="2" id="KW-0813">Transport</keyword>
<dbReference type="InterPro" id="IPR027417">
    <property type="entry name" value="P-loop_NTPase"/>
</dbReference>
<dbReference type="OrthoDB" id="977540at2"/>
<evidence type="ECO:0000313" key="7">
    <source>
        <dbReference type="Proteomes" id="UP000077177"/>
    </source>
</evidence>